<accession>A0A1I5XE35</accession>
<feature type="domain" description="PA14" evidence="7">
    <location>
        <begin position="26"/>
        <end position="163"/>
    </location>
</feature>
<keyword evidence="5" id="KW-0732">Signal</keyword>
<feature type="signal peptide" evidence="5">
    <location>
        <begin position="1"/>
        <end position="23"/>
    </location>
</feature>
<dbReference type="EMBL" id="FOXS01000002">
    <property type="protein sequence ID" value="SFQ30235.1"/>
    <property type="molecule type" value="Genomic_DNA"/>
</dbReference>
<protein>
    <submittedName>
        <fullName evidence="8">Outer membrane protein OmpA</fullName>
    </submittedName>
</protein>
<dbReference type="SUPFAM" id="SSF56988">
    <property type="entry name" value="Anthrax protective antigen"/>
    <property type="match status" value="1"/>
</dbReference>
<dbReference type="PROSITE" id="PS51820">
    <property type="entry name" value="PA14"/>
    <property type="match status" value="1"/>
</dbReference>
<dbReference type="InterPro" id="IPR037524">
    <property type="entry name" value="PA14/GLEYA"/>
</dbReference>
<keyword evidence="2 4" id="KW-0472">Membrane</keyword>
<dbReference type="OrthoDB" id="611024at2"/>
<feature type="domain" description="OmpA-like" evidence="6">
    <location>
        <begin position="252"/>
        <end position="367"/>
    </location>
</feature>
<dbReference type="GO" id="GO:0009279">
    <property type="term" value="C:cell outer membrane"/>
    <property type="evidence" value="ECO:0007669"/>
    <property type="project" value="UniProtKB-SubCell"/>
</dbReference>
<evidence type="ECO:0000313" key="8">
    <source>
        <dbReference type="EMBL" id="SFQ30235.1"/>
    </source>
</evidence>
<comment type="subcellular location">
    <subcellularLocation>
        <location evidence="1">Cell outer membrane</location>
    </subcellularLocation>
</comment>
<dbReference type="InterPro" id="IPR050330">
    <property type="entry name" value="Bact_OuterMem_StrucFunc"/>
</dbReference>
<dbReference type="SUPFAM" id="SSF103088">
    <property type="entry name" value="OmpA-like"/>
    <property type="match status" value="1"/>
</dbReference>
<dbReference type="SMART" id="SM00758">
    <property type="entry name" value="PA14"/>
    <property type="match status" value="1"/>
</dbReference>
<gene>
    <name evidence="8" type="ORF">SAMN04515668_1791</name>
</gene>
<dbReference type="InterPro" id="IPR006664">
    <property type="entry name" value="OMP_bac"/>
</dbReference>
<dbReference type="InterPro" id="IPR036737">
    <property type="entry name" value="OmpA-like_sf"/>
</dbReference>
<evidence type="ECO:0000256" key="4">
    <source>
        <dbReference type="PROSITE-ProRule" id="PRU00473"/>
    </source>
</evidence>
<name>A0A1I5XE35_HYMAR</name>
<dbReference type="RefSeq" id="WP_092671274.1">
    <property type="nucleotide sequence ID" value="NZ_FOXS01000002.1"/>
</dbReference>
<evidence type="ECO:0000259" key="7">
    <source>
        <dbReference type="PROSITE" id="PS51820"/>
    </source>
</evidence>
<dbReference type="PRINTS" id="PR01021">
    <property type="entry name" value="OMPADOMAIN"/>
</dbReference>
<dbReference type="AlphaFoldDB" id="A0A1I5XE35"/>
<dbReference type="Pfam" id="PF07691">
    <property type="entry name" value="PA14"/>
    <property type="match status" value="1"/>
</dbReference>
<dbReference type="Proteomes" id="UP000199029">
    <property type="component" value="Unassembled WGS sequence"/>
</dbReference>
<evidence type="ECO:0000256" key="1">
    <source>
        <dbReference type="ARBA" id="ARBA00004442"/>
    </source>
</evidence>
<dbReference type="CDD" id="cd07185">
    <property type="entry name" value="OmpA_C-like"/>
    <property type="match status" value="1"/>
</dbReference>
<dbReference type="Gene3D" id="3.90.182.10">
    <property type="entry name" value="Toxin - Anthrax Protective Antigen,domain 1"/>
    <property type="match status" value="1"/>
</dbReference>
<proteinExistence type="predicted"/>
<keyword evidence="9" id="KW-1185">Reference proteome</keyword>
<dbReference type="Gene3D" id="3.30.1330.60">
    <property type="entry name" value="OmpA-like domain"/>
    <property type="match status" value="1"/>
</dbReference>
<keyword evidence="3" id="KW-0998">Cell outer membrane</keyword>
<evidence type="ECO:0000256" key="2">
    <source>
        <dbReference type="ARBA" id="ARBA00023136"/>
    </source>
</evidence>
<dbReference type="Pfam" id="PF00691">
    <property type="entry name" value="OmpA"/>
    <property type="match status" value="1"/>
</dbReference>
<dbReference type="STRING" id="1227077.SAMN04515668_1791"/>
<organism evidence="8 9">
    <name type="scientific">Hymenobacter arizonensis</name>
    <name type="common">Siccationidurans arizonensis</name>
    <dbReference type="NCBI Taxonomy" id="1227077"/>
    <lineage>
        <taxon>Bacteria</taxon>
        <taxon>Pseudomonadati</taxon>
        <taxon>Bacteroidota</taxon>
        <taxon>Cytophagia</taxon>
        <taxon>Cytophagales</taxon>
        <taxon>Hymenobacteraceae</taxon>
        <taxon>Hymenobacter</taxon>
    </lineage>
</organism>
<evidence type="ECO:0000313" key="9">
    <source>
        <dbReference type="Proteomes" id="UP000199029"/>
    </source>
</evidence>
<feature type="chain" id="PRO_5011442190" evidence="5">
    <location>
        <begin position="24"/>
        <end position="367"/>
    </location>
</feature>
<dbReference type="PROSITE" id="PS51123">
    <property type="entry name" value="OMPA_2"/>
    <property type="match status" value="1"/>
</dbReference>
<dbReference type="InterPro" id="IPR011658">
    <property type="entry name" value="PA14_dom"/>
</dbReference>
<evidence type="ECO:0000256" key="3">
    <source>
        <dbReference type="ARBA" id="ARBA00023237"/>
    </source>
</evidence>
<evidence type="ECO:0000259" key="6">
    <source>
        <dbReference type="PROSITE" id="PS51123"/>
    </source>
</evidence>
<dbReference type="InterPro" id="IPR006665">
    <property type="entry name" value="OmpA-like"/>
</dbReference>
<dbReference type="PANTHER" id="PTHR30329:SF21">
    <property type="entry name" value="LIPOPROTEIN YIAD-RELATED"/>
    <property type="match status" value="1"/>
</dbReference>
<reference evidence="9" key="1">
    <citation type="submission" date="2016-10" db="EMBL/GenBank/DDBJ databases">
        <authorList>
            <person name="Varghese N."/>
            <person name="Submissions S."/>
        </authorList>
    </citation>
    <scope>NUCLEOTIDE SEQUENCE [LARGE SCALE GENOMIC DNA]</scope>
    <source>
        <strain evidence="9">OR362-8,ATCC BAA-1266,JCM 13504</strain>
    </source>
</reference>
<evidence type="ECO:0000256" key="5">
    <source>
        <dbReference type="SAM" id="SignalP"/>
    </source>
</evidence>
<sequence length="367" mass="40324">MKQYVFVWFLVGLTAGMPSVATAQAPVGEGLRGEYYAGIRFAQLTHARTDGPIDFDWAGAPPAPGVGSEQFTVRWSGWLVPPLTGRYVLHVEADDGVNLVLDERELVGGWRNRSLRAYRVPVLLQAGRPYALRLDYLQYTQRARVRLRWELPPSPAVLGSWRTLWGAAESPLLGEGTPVAPIPARYLFSNWPVAPKRPAAPMAYSPAGTRRVPAGSRPPPLRVALGEVRVKASRKTPSEPTTPYADTLAARLAKGQALTLRTLYFTQSKADLPIAVQASLDTLARALRRYPALRLEVQGHTDDQGDTLLNRQLSQRRAEAVCRYLAARGVPTASLRPVGRGGTQPIADNAVLTERPRNRRVVLRPVP</sequence>
<dbReference type="PANTHER" id="PTHR30329">
    <property type="entry name" value="STATOR ELEMENT OF FLAGELLAR MOTOR COMPLEX"/>
    <property type="match status" value="1"/>
</dbReference>